<comment type="caution">
    <text evidence="1">The sequence shown here is derived from an EMBL/GenBank/DDBJ whole genome shotgun (WGS) entry which is preliminary data.</text>
</comment>
<feature type="non-terminal residue" evidence="1">
    <location>
        <position position="1"/>
    </location>
</feature>
<dbReference type="InterPro" id="IPR009091">
    <property type="entry name" value="RCC1/BLIP-II"/>
</dbReference>
<sequence length="57" mass="6320">SGQLGLGHYNDIIMPTKMIINNVKQIICGAYHTLAITYKNEIYAWGSGENIPTKIVI</sequence>
<protein>
    <submittedName>
        <fullName evidence="1">Uncharacterized protein</fullName>
    </submittedName>
</protein>
<dbReference type="Pfam" id="PF13540">
    <property type="entry name" value="RCC1_2"/>
    <property type="match status" value="1"/>
</dbReference>
<evidence type="ECO:0000313" key="1">
    <source>
        <dbReference type="EMBL" id="GAH15072.1"/>
    </source>
</evidence>
<proteinExistence type="predicted"/>
<organism evidence="1">
    <name type="scientific">marine sediment metagenome</name>
    <dbReference type="NCBI Taxonomy" id="412755"/>
    <lineage>
        <taxon>unclassified sequences</taxon>
        <taxon>metagenomes</taxon>
        <taxon>ecological metagenomes</taxon>
    </lineage>
</organism>
<name>X1D4E6_9ZZZZ</name>
<dbReference type="EMBL" id="BART01035499">
    <property type="protein sequence ID" value="GAH15072.1"/>
    <property type="molecule type" value="Genomic_DNA"/>
</dbReference>
<gene>
    <name evidence="1" type="ORF">S01H4_60262</name>
</gene>
<dbReference type="AlphaFoldDB" id="X1D4E6"/>
<dbReference type="SUPFAM" id="SSF50985">
    <property type="entry name" value="RCC1/BLIP-II"/>
    <property type="match status" value="1"/>
</dbReference>
<dbReference type="Gene3D" id="2.130.10.30">
    <property type="entry name" value="Regulator of chromosome condensation 1/beta-lactamase-inhibitor protein II"/>
    <property type="match status" value="1"/>
</dbReference>
<dbReference type="InterPro" id="IPR000408">
    <property type="entry name" value="Reg_chr_condens"/>
</dbReference>
<dbReference type="PROSITE" id="PS50012">
    <property type="entry name" value="RCC1_3"/>
    <property type="match status" value="1"/>
</dbReference>
<accession>X1D4E6</accession>
<reference evidence="1" key="1">
    <citation type="journal article" date="2014" name="Front. Microbiol.">
        <title>High frequency of phylogenetically diverse reductive dehalogenase-homologous genes in deep subseafloor sedimentary metagenomes.</title>
        <authorList>
            <person name="Kawai M."/>
            <person name="Futagami T."/>
            <person name="Toyoda A."/>
            <person name="Takaki Y."/>
            <person name="Nishi S."/>
            <person name="Hori S."/>
            <person name="Arai W."/>
            <person name="Tsubouchi T."/>
            <person name="Morono Y."/>
            <person name="Uchiyama I."/>
            <person name="Ito T."/>
            <person name="Fujiyama A."/>
            <person name="Inagaki F."/>
            <person name="Takami H."/>
        </authorList>
    </citation>
    <scope>NUCLEOTIDE SEQUENCE</scope>
    <source>
        <strain evidence="1">Expedition CK06-06</strain>
    </source>
</reference>